<comment type="caution">
    <text evidence="3">The sequence shown here is derived from an EMBL/GenBank/DDBJ whole genome shotgun (WGS) entry which is preliminary data.</text>
</comment>
<keyword evidence="1" id="KW-0175">Coiled coil</keyword>
<name>A0ABW5P7F6_9DEIO</name>
<reference evidence="4" key="1">
    <citation type="journal article" date="2019" name="Int. J. Syst. Evol. Microbiol.">
        <title>The Global Catalogue of Microorganisms (GCM) 10K type strain sequencing project: providing services to taxonomists for standard genome sequencing and annotation.</title>
        <authorList>
            <consortium name="The Broad Institute Genomics Platform"/>
            <consortium name="The Broad Institute Genome Sequencing Center for Infectious Disease"/>
            <person name="Wu L."/>
            <person name="Ma J."/>
        </authorList>
    </citation>
    <scope>NUCLEOTIDE SEQUENCE [LARGE SCALE GENOMIC DNA]</scope>
    <source>
        <strain evidence="4">KCTC 33842</strain>
    </source>
</reference>
<evidence type="ECO:0000313" key="3">
    <source>
        <dbReference type="EMBL" id="MFD2610415.1"/>
    </source>
</evidence>
<accession>A0ABW5P7F6</accession>
<dbReference type="Proteomes" id="UP001597475">
    <property type="component" value="Unassembled WGS sequence"/>
</dbReference>
<evidence type="ECO:0000256" key="1">
    <source>
        <dbReference type="SAM" id="Coils"/>
    </source>
</evidence>
<gene>
    <name evidence="3" type="ORF">ACFSR9_13350</name>
</gene>
<feature type="coiled-coil region" evidence="1">
    <location>
        <begin position="282"/>
        <end position="313"/>
    </location>
</feature>
<keyword evidence="4" id="KW-1185">Reference proteome</keyword>
<dbReference type="RefSeq" id="WP_386846578.1">
    <property type="nucleotide sequence ID" value="NZ_JBHUMK010000061.1"/>
</dbReference>
<evidence type="ECO:0000256" key="2">
    <source>
        <dbReference type="SAM" id="SignalP"/>
    </source>
</evidence>
<evidence type="ECO:0000313" key="4">
    <source>
        <dbReference type="Proteomes" id="UP001597475"/>
    </source>
</evidence>
<dbReference type="EMBL" id="JBHUMK010000061">
    <property type="protein sequence ID" value="MFD2610415.1"/>
    <property type="molecule type" value="Genomic_DNA"/>
</dbReference>
<sequence length="347" mass="36809">MTAARWSARRGIRTAACLSAALLLSAPAHADGWGDLGAITQEACKFSGVGGIPIDTGGNMEWACHLRSMYVFINNNILNGDWQGFAKEVAGKYISDFLGEVAAGLGAGALNAYTAELNDALKMTYKEFRAAMLGKVSTLVRNAQNPNAAFHADTAGGMALNAIRMNPNLTLQEKAAQLDAAVKATQAANAAFAVKHDQEQASEAMEANVAPALASAAGVIGSPTQEGRASQFEKDAAVAVSAREVAEVQVRLNAEQMRMASVNTVAILNQLTQLTQQSVMTNAHLTLQRSQLERDAQDKQDELNARLEEDAQENLVTAIEVSRQIRTTYATAANSLNVEGDFSDVAP</sequence>
<protein>
    <submittedName>
        <fullName evidence="3">Uncharacterized protein</fullName>
    </submittedName>
</protein>
<proteinExistence type="predicted"/>
<organism evidence="3 4">
    <name type="scientific">Deinococcus taklimakanensis</name>
    <dbReference type="NCBI Taxonomy" id="536443"/>
    <lineage>
        <taxon>Bacteria</taxon>
        <taxon>Thermotogati</taxon>
        <taxon>Deinococcota</taxon>
        <taxon>Deinococci</taxon>
        <taxon>Deinococcales</taxon>
        <taxon>Deinococcaceae</taxon>
        <taxon>Deinococcus</taxon>
    </lineage>
</organism>
<feature type="chain" id="PRO_5047030875" evidence="2">
    <location>
        <begin position="31"/>
        <end position="347"/>
    </location>
</feature>
<feature type="signal peptide" evidence="2">
    <location>
        <begin position="1"/>
        <end position="30"/>
    </location>
</feature>
<keyword evidence="2" id="KW-0732">Signal</keyword>